<evidence type="ECO:0000256" key="3">
    <source>
        <dbReference type="ARBA" id="ARBA00022670"/>
    </source>
</evidence>
<comment type="caution">
    <text evidence="8">The sequence shown here is derived from an EMBL/GenBank/DDBJ whole genome shotgun (WGS) entry which is preliminary data.</text>
</comment>
<dbReference type="OMA" id="KIEDMYI"/>
<dbReference type="InterPro" id="IPR008007">
    <property type="entry name" value="Peptidase_M42"/>
</dbReference>
<comment type="cofactor">
    <cofactor evidence="7">
        <name>a divalent metal cation</name>
        <dbReference type="ChEBI" id="CHEBI:60240"/>
    </cofactor>
    <text evidence="7">Binds 2 divalent metal cations per subunit.</text>
</comment>
<protein>
    <submittedName>
        <fullName evidence="8">M42 family peptidase</fullName>
    </submittedName>
</protein>
<dbReference type="Gene3D" id="3.40.630.10">
    <property type="entry name" value="Zn peptidases"/>
    <property type="match status" value="1"/>
</dbReference>
<keyword evidence="2" id="KW-0031">Aminopeptidase</keyword>
<evidence type="ECO:0000256" key="6">
    <source>
        <dbReference type="PIRNR" id="PIRNR001123"/>
    </source>
</evidence>
<gene>
    <name evidence="8" type="ORF">FNV44_01420</name>
</gene>
<dbReference type="PIRSF" id="PIRSF001123">
    <property type="entry name" value="PepA_GA"/>
    <property type="match status" value="1"/>
</dbReference>
<keyword evidence="4 7" id="KW-0479">Metal-binding</keyword>
<evidence type="ECO:0000256" key="4">
    <source>
        <dbReference type="ARBA" id="ARBA00022723"/>
    </source>
</evidence>
<comment type="similarity">
    <text evidence="1 6">Belongs to the peptidase M42 family.</text>
</comment>
<evidence type="ECO:0000313" key="9">
    <source>
        <dbReference type="Proteomes" id="UP000315938"/>
    </source>
</evidence>
<evidence type="ECO:0000256" key="5">
    <source>
        <dbReference type="ARBA" id="ARBA00022801"/>
    </source>
</evidence>
<sequence length="345" mass="38536">MKKDIEKLNKLTQLHAIASNEVEVTSYLKSSLKGQITKDRLGSVVASTGEGGQVLITAPIDEVGMIVTQVTKQGLLKFQNVGYMHAKNSLNQLFLVTTKDKTFLATLIGKPLTYQAGDELPRVEDFKTLYLDAGFKSDKEAFDKGIQIGDMVTRYAEFKSLENDRFISKALDTRSSVYVLSELLEEVENLKVALNAAFTVQHKMNMKGAKTASYMVEPDIAISLDTMDSTDHTMPDFIKLGGGPVISFYDQGLIAHPRLRNYVLNLCKLHKIPYQEAHQQSVLSEGHYLQLSKLGAATLSIGIPIKNKHSHHQMIDYSDLVHTKKLLKLFVESLNDKVIEEILYT</sequence>
<feature type="binding site" evidence="7">
    <location>
        <position position="172"/>
    </location>
    <ligand>
        <name>Zn(2+)</name>
        <dbReference type="ChEBI" id="CHEBI:29105"/>
        <label>2</label>
    </ligand>
</feature>
<organism evidence="8 9">
    <name type="scientific">Acholeplasma laidlawii</name>
    <dbReference type="NCBI Taxonomy" id="2148"/>
    <lineage>
        <taxon>Bacteria</taxon>
        <taxon>Bacillati</taxon>
        <taxon>Mycoplasmatota</taxon>
        <taxon>Mollicutes</taxon>
        <taxon>Acholeplasmatales</taxon>
        <taxon>Acholeplasmataceae</taxon>
        <taxon>Acholeplasma</taxon>
    </lineage>
</organism>
<evidence type="ECO:0000256" key="7">
    <source>
        <dbReference type="PIRSR" id="PIRSR001123-2"/>
    </source>
</evidence>
<dbReference type="SUPFAM" id="SSF53187">
    <property type="entry name" value="Zn-dependent exopeptidases"/>
    <property type="match status" value="1"/>
</dbReference>
<feature type="binding site" evidence="7">
    <location>
        <position position="172"/>
    </location>
    <ligand>
        <name>Zn(2+)</name>
        <dbReference type="ChEBI" id="CHEBI:29105"/>
        <label>1</label>
    </ligand>
</feature>
<dbReference type="RefSeq" id="WP_012242783.1">
    <property type="nucleotide sequence ID" value="NZ_JACAOE010000001.1"/>
</dbReference>
<dbReference type="GeneID" id="41338993"/>
<accession>A0A553IHR2</accession>
<dbReference type="GO" id="GO:0006508">
    <property type="term" value="P:proteolysis"/>
    <property type="evidence" value="ECO:0007669"/>
    <property type="project" value="UniProtKB-KW"/>
</dbReference>
<dbReference type="GO" id="GO:0046872">
    <property type="term" value="F:metal ion binding"/>
    <property type="evidence" value="ECO:0007669"/>
    <property type="project" value="UniProtKB-UniRule"/>
</dbReference>
<feature type="binding site" evidence="7">
    <location>
        <position position="309"/>
    </location>
    <ligand>
        <name>Zn(2+)</name>
        <dbReference type="ChEBI" id="CHEBI:29105"/>
        <label>2</label>
    </ligand>
</feature>
<dbReference type="PANTHER" id="PTHR32481">
    <property type="entry name" value="AMINOPEPTIDASE"/>
    <property type="match status" value="1"/>
</dbReference>
<evidence type="ECO:0000256" key="1">
    <source>
        <dbReference type="ARBA" id="ARBA00006272"/>
    </source>
</evidence>
<evidence type="ECO:0000313" key="8">
    <source>
        <dbReference type="EMBL" id="TRX99727.1"/>
    </source>
</evidence>
<dbReference type="GO" id="GO:0004177">
    <property type="term" value="F:aminopeptidase activity"/>
    <property type="evidence" value="ECO:0007669"/>
    <property type="project" value="UniProtKB-UniRule"/>
</dbReference>
<dbReference type="Gene3D" id="2.40.30.40">
    <property type="entry name" value="Peptidase M42, domain 2"/>
    <property type="match status" value="1"/>
</dbReference>
<dbReference type="Proteomes" id="UP000315938">
    <property type="component" value="Unassembled WGS sequence"/>
</dbReference>
<reference evidence="8 9" key="1">
    <citation type="submission" date="2019-07" db="EMBL/GenBank/DDBJ databases">
        <title>Genome sequence of Acholeplasma laidlawii strain with increased resistance to erythromycin.</title>
        <authorList>
            <person name="Medvedeva E.S."/>
            <person name="Baranova N.B."/>
            <person name="Siniagina M.N."/>
            <person name="Mouzykantov A."/>
            <person name="Chernova O.A."/>
            <person name="Chernov V.M."/>
        </authorList>
    </citation>
    <scope>NUCLEOTIDE SEQUENCE [LARGE SCALE GENOMIC DNA]</scope>
    <source>
        <strain evidence="8 9">PG8REry</strain>
    </source>
</reference>
<dbReference type="SUPFAM" id="SSF101821">
    <property type="entry name" value="Aminopeptidase/glucanase lid domain"/>
    <property type="match status" value="1"/>
</dbReference>
<name>A0A553IHR2_ACHLA</name>
<dbReference type="PANTHER" id="PTHR32481:SF0">
    <property type="entry name" value="AMINOPEPTIDASE YPDE-RELATED"/>
    <property type="match status" value="1"/>
</dbReference>
<keyword evidence="5" id="KW-0378">Hydrolase</keyword>
<dbReference type="InterPro" id="IPR023367">
    <property type="entry name" value="Peptidase_M42_dom2"/>
</dbReference>
<proteinExistence type="inferred from homology"/>
<dbReference type="Pfam" id="PF05343">
    <property type="entry name" value="Peptidase_M42"/>
    <property type="match status" value="1"/>
</dbReference>
<dbReference type="AlphaFoldDB" id="A0A553IHR2"/>
<keyword evidence="3" id="KW-0645">Protease</keyword>
<dbReference type="EMBL" id="VKID01000001">
    <property type="protein sequence ID" value="TRX99727.1"/>
    <property type="molecule type" value="Genomic_DNA"/>
</dbReference>
<evidence type="ECO:0000256" key="2">
    <source>
        <dbReference type="ARBA" id="ARBA00022438"/>
    </source>
</evidence>
<dbReference type="InterPro" id="IPR051464">
    <property type="entry name" value="Peptidase_M42_aminopept"/>
</dbReference>
<feature type="binding site" evidence="7">
    <location>
        <position position="225"/>
    </location>
    <ligand>
        <name>Zn(2+)</name>
        <dbReference type="ChEBI" id="CHEBI:29105"/>
        <label>1</label>
    </ligand>
</feature>